<dbReference type="AlphaFoldDB" id="A0A9X1NPP9"/>
<keyword evidence="7 9" id="KW-0238">DNA-binding</keyword>
<comment type="function">
    <text evidence="9">Couples transcription and DNA repair by recognizing RNA polymerase (RNAP) stalled at DNA lesions. Mediates ATP-dependent release of RNAP and its truncated transcript from the DNA, and recruitment of nucleotide excision repair machinery to the damaged site.</text>
</comment>
<dbReference type="InterPro" id="IPR047112">
    <property type="entry name" value="RecG/Mfd"/>
</dbReference>
<dbReference type="InterPro" id="IPR036101">
    <property type="entry name" value="CarD-like/TRCF_RID_sf"/>
</dbReference>
<dbReference type="InterPro" id="IPR001650">
    <property type="entry name" value="Helicase_C-like"/>
</dbReference>
<dbReference type="Pfam" id="PF17757">
    <property type="entry name" value="UvrB_inter"/>
    <property type="match status" value="1"/>
</dbReference>
<dbReference type="GO" id="GO:0005524">
    <property type="term" value="F:ATP binding"/>
    <property type="evidence" value="ECO:0007669"/>
    <property type="project" value="UniProtKB-UniRule"/>
</dbReference>
<dbReference type="InterPro" id="IPR027417">
    <property type="entry name" value="P-loop_NTPase"/>
</dbReference>
<evidence type="ECO:0000256" key="6">
    <source>
        <dbReference type="ARBA" id="ARBA00022840"/>
    </source>
</evidence>
<comment type="caution">
    <text evidence="13">The sequence shown here is derived from an EMBL/GenBank/DDBJ whole genome shotgun (WGS) entry which is preliminary data.</text>
</comment>
<accession>A0A9X1NPP9</accession>
<dbReference type="SMART" id="SM00487">
    <property type="entry name" value="DEXDc"/>
    <property type="match status" value="1"/>
</dbReference>
<dbReference type="PROSITE" id="PS51194">
    <property type="entry name" value="HELICASE_CTER"/>
    <property type="match status" value="1"/>
</dbReference>
<keyword evidence="8 9" id="KW-0234">DNA repair</keyword>
<evidence type="ECO:0000313" key="14">
    <source>
        <dbReference type="Proteomes" id="UP001139089"/>
    </source>
</evidence>
<dbReference type="InterPro" id="IPR011545">
    <property type="entry name" value="DEAD/DEAH_box_helicase_dom"/>
</dbReference>
<dbReference type="SUPFAM" id="SSF52540">
    <property type="entry name" value="P-loop containing nucleoside triphosphate hydrolases"/>
    <property type="match status" value="2"/>
</dbReference>
<dbReference type="GO" id="GO:0006355">
    <property type="term" value="P:regulation of DNA-templated transcription"/>
    <property type="evidence" value="ECO:0007669"/>
    <property type="project" value="UniProtKB-UniRule"/>
</dbReference>
<evidence type="ECO:0000256" key="10">
    <source>
        <dbReference type="SAM" id="MobiDB-lite"/>
    </source>
</evidence>
<dbReference type="Pfam" id="PF03461">
    <property type="entry name" value="TRCF"/>
    <property type="match status" value="1"/>
</dbReference>
<dbReference type="GO" id="GO:0005737">
    <property type="term" value="C:cytoplasm"/>
    <property type="evidence" value="ECO:0007669"/>
    <property type="project" value="UniProtKB-SubCell"/>
</dbReference>
<dbReference type="Pfam" id="PF00271">
    <property type="entry name" value="Helicase_C"/>
    <property type="match status" value="1"/>
</dbReference>
<evidence type="ECO:0000313" key="13">
    <source>
        <dbReference type="EMBL" id="MCD7107746.1"/>
    </source>
</evidence>
<dbReference type="Proteomes" id="UP001139089">
    <property type="component" value="Unassembled WGS sequence"/>
</dbReference>
<evidence type="ECO:0000256" key="1">
    <source>
        <dbReference type="ARBA" id="ARBA00022490"/>
    </source>
</evidence>
<dbReference type="SMART" id="SM00982">
    <property type="entry name" value="TRCF"/>
    <property type="match status" value="1"/>
</dbReference>
<comment type="similarity">
    <text evidence="9">In the C-terminal section; belongs to the helicase family. RecG subfamily.</text>
</comment>
<dbReference type="InterPro" id="IPR037235">
    <property type="entry name" value="TRCF-like_C_D7"/>
</dbReference>
<feature type="domain" description="Helicase C-terminal" evidence="12">
    <location>
        <begin position="608"/>
        <end position="762"/>
    </location>
</feature>
<reference evidence="13" key="1">
    <citation type="submission" date="2021-12" db="EMBL/GenBank/DDBJ databases">
        <authorList>
            <person name="Li Y."/>
        </authorList>
    </citation>
    <scope>NUCLEOTIDE SEQUENCE</scope>
    <source>
        <strain evidence="13">DKSPLA3</strain>
    </source>
</reference>
<protein>
    <recommendedName>
        <fullName evidence="9">Transcription-repair-coupling factor</fullName>
        <shortName evidence="9">TRCF</shortName>
        <ecNumber evidence="9">3.6.4.-</ecNumber>
    </recommendedName>
</protein>
<evidence type="ECO:0000256" key="2">
    <source>
        <dbReference type="ARBA" id="ARBA00022741"/>
    </source>
</evidence>
<evidence type="ECO:0000256" key="5">
    <source>
        <dbReference type="ARBA" id="ARBA00022806"/>
    </source>
</evidence>
<keyword evidence="3 9" id="KW-0227">DNA damage</keyword>
<dbReference type="Gene3D" id="3.40.50.300">
    <property type="entry name" value="P-loop containing nucleotide triphosphate hydrolases"/>
    <property type="match status" value="2"/>
</dbReference>
<organism evidence="13 14">
    <name type="scientific">Rhizobium quercicola</name>
    <dbReference type="NCBI Taxonomy" id="2901226"/>
    <lineage>
        <taxon>Bacteria</taxon>
        <taxon>Pseudomonadati</taxon>
        <taxon>Pseudomonadota</taxon>
        <taxon>Alphaproteobacteria</taxon>
        <taxon>Hyphomicrobiales</taxon>
        <taxon>Rhizobiaceae</taxon>
        <taxon>Rhizobium/Agrobacterium group</taxon>
        <taxon>Rhizobium</taxon>
    </lineage>
</organism>
<dbReference type="SMART" id="SM01058">
    <property type="entry name" value="CarD_TRCF"/>
    <property type="match status" value="1"/>
</dbReference>
<dbReference type="SMART" id="SM00490">
    <property type="entry name" value="HELICc"/>
    <property type="match status" value="1"/>
</dbReference>
<evidence type="ECO:0000259" key="11">
    <source>
        <dbReference type="PROSITE" id="PS51192"/>
    </source>
</evidence>
<dbReference type="Pfam" id="PF00270">
    <property type="entry name" value="DEAD"/>
    <property type="match status" value="1"/>
</dbReference>
<evidence type="ECO:0000256" key="9">
    <source>
        <dbReference type="HAMAP-Rule" id="MF_00969"/>
    </source>
</evidence>
<dbReference type="Gene3D" id="3.30.2060.10">
    <property type="entry name" value="Penicillin-binding protein 1b domain"/>
    <property type="match status" value="1"/>
</dbReference>
<name>A0A9X1NPP9_9HYPH</name>
<dbReference type="Gene3D" id="2.40.10.170">
    <property type="match status" value="1"/>
</dbReference>
<dbReference type="SUPFAM" id="SSF141259">
    <property type="entry name" value="CarD-like"/>
    <property type="match status" value="1"/>
</dbReference>
<evidence type="ECO:0000256" key="7">
    <source>
        <dbReference type="ARBA" id="ARBA00023125"/>
    </source>
</evidence>
<keyword evidence="2 9" id="KW-0547">Nucleotide-binding</keyword>
<dbReference type="Gene3D" id="3.90.1150.50">
    <property type="entry name" value="Transcription-repair-coupling factor, D7 domain"/>
    <property type="match status" value="1"/>
</dbReference>
<dbReference type="EMBL" id="JAJOZR010000001">
    <property type="protein sequence ID" value="MCD7107746.1"/>
    <property type="molecule type" value="Genomic_DNA"/>
</dbReference>
<dbReference type="InterPro" id="IPR004576">
    <property type="entry name" value="Mfd"/>
</dbReference>
<feature type="region of interest" description="Disordered" evidence="10">
    <location>
        <begin position="946"/>
        <end position="968"/>
    </location>
</feature>
<gene>
    <name evidence="9" type="primary">mfd</name>
    <name evidence="13" type="ORF">LRX75_01710</name>
</gene>
<keyword evidence="5 13" id="KW-0347">Helicase</keyword>
<dbReference type="HAMAP" id="MF_00969">
    <property type="entry name" value="TRCF"/>
    <property type="match status" value="1"/>
</dbReference>
<evidence type="ECO:0000256" key="8">
    <source>
        <dbReference type="ARBA" id="ARBA00023204"/>
    </source>
</evidence>
<dbReference type="PANTHER" id="PTHR47964:SF1">
    <property type="entry name" value="ATP-DEPENDENT DNA HELICASE HOMOLOG RECG, CHLOROPLASTIC"/>
    <property type="match status" value="1"/>
</dbReference>
<sequence length="968" mass="104607">MTGYIEDGLVDEPGEVAFRADVIDIFPAGQMLPMRIQLDADHGIAALRTYDPLTQRTVITRDSMVFGPASEAIPSDEVTGIDGTSSFDVTERGLFQLYGDMQTVFDMLDGVPVILAPGIDARLETYLDIIRDAQQAEQDLRGHRRSADTSLYLDGREWADRVQGQPSADLAMSARDVLPDFLGAANPRRTFLAFLKEKQTSETIVLAGHGKLFDGLCRRVERALNVEIVPVTRWREVADAETGSVLKLDTTLEQGFLDTSAQRIVIAAADVLGRSVSSAVMAGLEEPDLTLGDVVVHEDHGIGILESLETVEIDGERRDAARLAYRDGASLLVPMDEFGKLWRYGSTPEAVALDRLHTDAWARKRAVVARDVRTAAKQLKALAREHQAKAGAVLVPPRAAYGKVCARFPYSLTADQTAAVDAVLADLASGSVMKRLICGDVGFGKTEIALRAAAAAALSGRQVVLVAPTTVLARQHFGAFERRFAGTGVTVAMLSRVMTPKQAKAVKAGLAKGAIDIVVATHAVLAKDVAFADLGLLIVDEEHRFGMRDKQALKSLAPLLHTLTMSATPIPRTLQAALVGLQDVSLLTTPPMRRRPVRTSLSPADRATMRVALMREHRRGGQSFVVAPRIEDLHGIEAMLRDIVPKLGIRVAHGKLPAVEMDGIMVGFADGEGDVLLSTNIIESGLDVPQANTIFIWNADRFGLAQLHQLRGRVGRGKIQGTAYLLTEPDREMAEDTRRRLETLIENDRLGSGLAISLGDLDERGGGDIAGDDQCGHMRAIGVSLYQMLLERALGGNTAKAHLDVVLTLGLSGSIPETSVPDATVRLNLHAKLARAGSIAAIEDFAEEYEDRFGEVPNEVSLLLRLARLKRMAARIGAARIDAGPRAIAITLKKAPSAKLVAALSRHQTPTLRDDRLIYECPTTTALERLKACETLLRLNLVRRSSKPGARKHARQSEPSGADLGSSE</sequence>
<feature type="domain" description="Helicase ATP-binding" evidence="11">
    <location>
        <begin position="426"/>
        <end position="587"/>
    </location>
</feature>
<dbReference type="GO" id="GO:0003678">
    <property type="term" value="F:DNA helicase activity"/>
    <property type="evidence" value="ECO:0007669"/>
    <property type="project" value="TreeGrafter"/>
</dbReference>
<dbReference type="EC" id="3.6.4.-" evidence="9"/>
<keyword evidence="14" id="KW-1185">Reference proteome</keyword>
<dbReference type="PROSITE" id="PS51192">
    <property type="entry name" value="HELICASE_ATP_BIND_1"/>
    <property type="match status" value="1"/>
</dbReference>
<dbReference type="InterPro" id="IPR003711">
    <property type="entry name" value="CarD-like/TRCF_RID"/>
</dbReference>
<dbReference type="GO" id="GO:0000716">
    <property type="term" value="P:transcription-coupled nucleotide-excision repair, DNA damage recognition"/>
    <property type="evidence" value="ECO:0007669"/>
    <property type="project" value="UniProtKB-UniRule"/>
</dbReference>
<keyword evidence="4 9" id="KW-0378">Hydrolase</keyword>
<evidence type="ECO:0000259" key="12">
    <source>
        <dbReference type="PROSITE" id="PS51194"/>
    </source>
</evidence>
<dbReference type="InterPro" id="IPR041471">
    <property type="entry name" value="UvrB_inter"/>
</dbReference>
<dbReference type="GO" id="GO:0003684">
    <property type="term" value="F:damaged DNA binding"/>
    <property type="evidence" value="ECO:0007669"/>
    <property type="project" value="InterPro"/>
</dbReference>
<dbReference type="PANTHER" id="PTHR47964">
    <property type="entry name" value="ATP-DEPENDENT DNA HELICASE HOMOLOG RECG, CHLOROPLASTIC"/>
    <property type="match status" value="1"/>
</dbReference>
<comment type="similarity">
    <text evidence="9">In the N-terminal section; belongs to the UvrB family.</text>
</comment>
<dbReference type="InterPro" id="IPR014001">
    <property type="entry name" value="Helicase_ATP-bd"/>
</dbReference>
<keyword evidence="1 9" id="KW-0963">Cytoplasm</keyword>
<keyword evidence="6 9" id="KW-0067">ATP-binding</keyword>
<dbReference type="GO" id="GO:0016787">
    <property type="term" value="F:hydrolase activity"/>
    <property type="evidence" value="ECO:0007669"/>
    <property type="project" value="UniProtKB-KW"/>
</dbReference>
<evidence type="ECO:0000256" key="3">
    <source>
        <dbReference type="ARBA" id="ARBA00022763"/>
    </source>
</evidence>
<comment type="subcellular location">
    <subcellularLocation>
        <location evidence="9">Cytoplasm</location>
    </subcellularLocation>
</comment>
<dbReference type="SUPFAM" id="SSF143517">
    <property type="entry name" value="TRCF domain-like"/>
    <property type="match status" value="1"/>
</dbReference>
<dbReference type="Pfam" id="PF02559">
    <property type="entry name" value="CarD_TRCF_RID"/>
    <property type="match status" value="1"/>
</dbReference>
<dbReference type="InterPro" id="IPR005118">
    <property type="entry name" value="TRCF_C"/>
</dbReference>
<evidence type="ECO:0000256" key="4">
    <source>
        <dbReference type="ARBA" id="ARBA00022801"/>
    </source>
</evidence>
<proteinExistence type="inferred from homology"/>